<evidence type="ECO:0000256" key="5">
    <source>
        <dbReference type="ARBA" id="ARBA00022617"/>
    </source>
</evidence>
<protein>
    <recommendedName>
        <fullName evidence="15">Cytochrome P450</fullName>
    </recommendedName>
</protein>
<dbReference type="GO" id="GO:0004497">
    <property type="term" value="F:monooxygenase activity"/>
    <property type="evidence" value="ECO:0007669"/>
    <property type="project" value="UniProtKB-KW"/>
</dbReference>
<dbReference type="SUPFAM" id="SSF48264">
    <property type="entry name" value="Cytochrome P450"/>
    <property type="match status" value="1"/>
</dbReference>
<evidence type="ECO:0000256" key="3">
    <source>
        <dbReference type="ARBA" id="ARBA00004586"/>
    </source>
</evidence>
<dbReference type="InterPro" id="IPR036396">
    <property type="entry name" value="Cyt_P450_sf"/>
</dbReference>
<keyword evidence="9 12" id="KW-0503">Monooxygenase</keyword>
<evidence type="ECO:0000256" key="4">
    <source>
        <dbReference type="ARBA" id="ARBA00010617"/>
    </source>
</evidence>
<keyword evidence="5 11" id="KW-0349">Heme</keyword>
<dbReference type="EMBL" id="OC873456">
    <property type="protein sequence ID" value="CAD7636593.1"/>
    <property type="molecule type" value="Genomic_DNA"/>
</dbReference>
<evidence type="ECO:0000256" key="9">
    <source>
        <dbReference type="ARBA" id="ARBA00023033"/>
    </source>
</evidence>
<dbReference type="GO" id="GO:0016705">
    <property type="term" value="F:oxidoreductase activity, acting on paired donors, with incorporation or reduction of molecular oxygen"/>
    <property type="evidence" value="ECO:0007669"/>
    <property type="project" value="InterPro"/>
</dbReference>
<keyword evidence="10" id="KW-0472">Membrane</keyword>
<sequence length="362" mass="41679">MKSTGSKWQSHRKLLTPAFHFKILENFLPTIINQQNIMQSLIDKQIEDNDGVVDDMRNLITNYTLDAICETAMGVTVRAQQNPNSDYVEAIRRTFAVSILRFIKPWLWPDFTFYLSSLGRLLQRRLRILHGFTDSVIKERKTEILDKIKDLNNNDVNNNYKNGKSIGDAIDEAMTRIGAKRQLVFLDTLLNYHFKRPNHMSELDVRSHVDTFMFGGHDTTASSLMFTIMLVGQHPDVQVCRIHEELDNIFSDDTTREMTVDDLRRLKYLDQCVRESLRLFPPIQIIGRQIEAPFTLKNGYHIPRGTTCYIPLICLHRDPHHFPDPDAFDPDRFGSTPGGVAADRHPYAYVPFSAGPRNCIGQ</sequence>
<evidence type="ECO:0008006" key="15">
    <source>
        <dbReference type="Google" id="ProtNLM"/>
    </source>
</evidence>
<dbReference type="GO" id="GO:0005506">
    <property type="term" value="F:iron ion binding"/>
    <property type="evidence" value="ECO:0007669"/>
    <property type="project" value="InterPro"/>
</dbReference>
<dbReference type="PRINTS" id="PR00385">
    <property type="entry name" value="P450"/>
</dbReference>
<keyword evidence="8 11" id="KW-0408">Iron</keyword>
<keyword evidence="7" id="KW-0256">Endoplasmic reticulum</keyword>
<keyword evidence="14" id="KW-1185">Reference proteome</keyword>
<evidence type="ECO:0000256" key="11">
    <source>
        <dbReference type="PIRSR" id="PIRSR602403-1"/>
    </source>
</evidence>
<dbReference type="EMBL" id="CAJPIZ010018881">
    <property type="protein sequence ID" value="CAG2116726.1"/>
    <property type="molecule type" value="Genomic_DNA"/>
</dbReference>
<dbReference type="Pfam" id="PF00067">
    <property type="entry name" value="p450"/>
    <property type="match status" value="1"/>
</dbReference>
<accession>A0A7R9L7Y8</accession>
<comment type="subcellular location">
    <subcellularLocation>
        <location evidence="3">Endoplasmic reticulum membrane</location>
    </subcellularLocation>
</comment>
<evidence type="ECO:0000313" key="14">
    <source>
        <dbReference type="Proteomes" id="UP000759131"/>
    </source>
</evidence>
<keyword evidence="12" id="KW-0560">Oxidoreductase</keyword>
<organism evidence="13">
    <name type="scientific">Medioppia subpectinata</name>
    <dbReference type="NCBI Taxonomy" id="1979941"/>
    <lineage>
        <taxon>Eukaryota</taxon>
        <taxon>Metazoa</taxon>
        <taxon>Ecdysozoa</taxon>
        <taxon>Arthropoda</taxon>
        <taxon>Chelicerata</taxon>
        <taxon>Arachnida</taxon>
        <taxon>Acari</taxon>
        <taxon>Acariformes</taxon>
        <taxon>Sarcoptiformes</taxon>
        <taxon>Oribatida</taxon>
        <taxon>Brachypylina</taxon>
        <taxon>Oppioidea</taxon>
        <taxon>Oppiidae</taxon>
        <taxon>Medioppia</taxon>
    </lineage>
</organism>
<evidence type="ECO:0000256" key="8">
    <source>
        <dbReference type="ARBA" id="ARBA00023004"/>
    </source>
</evidence>
<feature type="non-terminal residue" evidence="13">
    <location>
        <position position="362"/>
    </location>
</feature>
<dbReference type="PROSITE" id="PS00086">
    <property type="entry name" value="CYTOCHROME_P450"/>
    <property type="match status" value="1"/>
</dbReference>
<dbReference type="InterPro" id="IPR050196">
    <property type="entry name" value="Cytochrome_P450_Monoox"/>
</dbReference>
<dbReference type="GO" id="GO:0005789">
    <property type="term" value="C:endoplasmic reticulum membrane"/>
    <property type="evidence" value="ECO:0007669"/>
    <property type="project" value="UniProtKB-SubCell"/>
</dbReference>
<name>A0A7R9L7Y8_9ACAR</name>
<comment type="function">
    <text evidence="2">May be involved in the metabolism of insect hormones and in the breakdown of synthetic insecticides.</text>
</comment>
<dbReference type="OrthoDB" id="1470350at2759"/>
<evidence type="ECO:0000313" key="13">
    <source>
        <dbReference type="EMBL" id="CAD7636593.1"/>
    </source>
</evidence>
<dbReference type="GO" id="GO:0020037">
    <property type="term" value="F:heme binding"/>
    <property type="evidence" value="ECO:0007669"/>
    <property type="project" value="InterPro"/>
</dbReference>
<proteinExistence type="inferred from homology"/>
<dbReference type="InterPro" id="IPR001128">
    <property type="entry name" value="Cyt_P450"/>
</dbReference>
<dbReference type="Proteomes" id="UP000759131">
    <property type="component" value="Unassembled WGS sequence"/>
</dbReference>
<evidence type="ECO:0000256" key="12">
    <source>
        <dbReference type="RuleBase" id="RU000461"/>
    </source>
</evidence>
<evidence type="ECO:0000256" key="10">
    <source>
        <dbReference type="ARBA" id="ARBA00023136"/>
    </source>
</evidence>
<reference evidence="13" key="1">
    <citation type="submission" date="2020-11" db="EMBL/GenBank/DDBJ databases">
        <authorList>
            <person name="Tran Van P."/>
        </authorList>
    </citation>
    <scope>NUCLEOTIDE SEQUENCE</scope>
</reference>
<dbReference type="PANTHER" id="PTHR24291:SF189">
    <property type="entry name" value="CYTOCHROME P450 4C3-RELATED"/>
    <property type="match status" value="1"/>
</dbReference>
<dbReference type="Gene3D" id="1.10.630.10">
    <property type="entry name" value="Cytochrome P450"/>
    <property type="match status" value="1"/>
</dbReference>
<dbReference type="PRINTS" id="PR00465">
    <property type="entry name" value="EP450IV"/>
</dbReference>
<evidence type="ECO:0000256" key="1">
    <source>
        <dbReference type="ARBA" id="ARBA00001971"/>
    </source>
</evidence>
<keyword evidence="6 11" id="KW-0479">Metal-binding</keyword>
<dbReference type="AlphaFoldDB" id="A0A7R9L7Y8"/>
<dbReference type="PANTHER" id="PTHR24291">
    <property type="entry name" value="CYTOCHROME P450 FAMILY 4"/>
    <property type="match status" value="1"/>
</dbReference>
<gene>
    <name evidence="13" type="ORF">OSB1V03_LOCUS16684</name>
</gene>
<evidence type="ECO:0000256" key="6">
    <source>
        <dbReference type="ARBA" id="ARBA00022723"/>
    </source>
</evidence>
<evidence type="ECO:0000256" key="2">
    <source>
        <dbReference type="ARBA" id="ARBA00003690"/>
    </source>
</evidence>
<dbReference type="InterPro" id="IPR017972">
    <property type="entry name" value="Cyt_P450_CS"/>
</dbReference>
<evidence type="ECO:0000256" key="7">
    <source>
        <dbReference type="ARBA" id="ARBA00022824"/>
    </source>
</evidence>
<feature type="binding site" description="axial binding residue" evidence="11">
    <location>
        <position position="359"/>
    </location>
    <ligand>
        <name>heme</name>
        <dbReference type="ChEBI" id="CHEBI:30413"/>
    </ligand>
    <ligandPart>
        <name>Fe</name>
        <dbReference type="ChEBI" id="CHEBI:18248"/>
    </ligandPart>
</feature>
<comment type="similarity">
    <text evidence="4 12">Belongs to the cytochrome P450 family.</text>
</comment>
<comment type="cofactor">
    <cofactor evidence="1 11">
        <name>heme</name>
        <dbReference type="ChEBI" id="CHEBI:30413"/>
    </cofactor>
</comment>
<dbReference type="InterPro" id="IPR002403">
    <property type="entry name" value="Cyt_P450_E_grp-IV"/>
</dbReference>